<dbReference type="AlphaFoldDB" id="A0A9K3CN81"/>
<protein>
    <recommendedName>
        <fullName evidence="1">DUF4476 domain-containing protein</fullName>
    </recommendedName>
</protein>
<comment type="caution">
    <text evidence="2">The sequence shown here is derived from an EMBL/GenBank/DDBJ whole genome shotgun (WGS) entry which is preliminary data.</text>
</comment>
<name>A0A9K3CN81_9EUKA</name>
<feature type="domain" description="DUF4476" evidence="1">
    <location>
        <begin position="24"/>
        <end position="74"/>
    </location>
</feature>
<sequence length="76" mass="8208">MSAFDNAHLDLLIRAAEESVSSFKVFEEMSFDNEKKKVAGIIKQNGACADPANAMDAVRNISFSSTKSEVLAILQG</sequence>
<dbReference type="EMBL" id="BDIP01000021">
    <property type="protein sequence ID" value="GIQ79551.1"/>
    <property type="molecule type" value="Genomic_DNA"/>
</dbReference>
<evidence type="ECO:0000313" key="2">
    <source>
        <dbReference type="EMBL" id="GIQ79551.1"/>
    </source>
</evidence>
<reference evidence="2 3" key="1">
    <citation type="journal article" date="2018" name="PLoS ONE">
        <title>The draft genome of Kipferlia bialata reveals reductive genome evolution in fornicate parasites.</title>
        <authorList>
            <person name="Tanifuji G."/>
            <person name="Takabayashi S."/>
            <person name="Kume K."/>
            <person name="Takagi M."/>
            <person name="Nakayama T."/>
            <person name="Kamikawa R."/>
            <person name="Inagaki Y."/>
            <person name="Hashimoto T."/>
        </authorList>
    </citation>
    <scope>NUCLEOTIDE SEQUENCE [LARGE SCALE GENOMIC DNA]</scope>
    <source>
        <strain evidence="2">NY0173</strain>
    </source>
</reference>
<evidence type="ECO:0000259" key="1">
    <source>
        <dbReference type="Pfam" id="PF14771"/>
    </source>
</evidence>
<gene>
    <name evidence="2" type="ORF">KIPB_000210</name>
</gene>
<evidence type="ECO:0000313" key="3">
    <source>
        <dbReference type="Proteomes" id="UP000265618"/>
    </source>
</evidence>
<dbReference type="Proteomes" id="UP000265618">
    <property type="component" value="Unassembled WGS sequence"/>
</dbReference>
<dbReference type="InterPro" id="IPR028011">
    <property type="entry name" value="DUF4476"/>
</dbReference>
<dbReference type="Pfam" id="PF14771">
    <property type="entry name" value="DUF4476"/>
    <property type="match status" value="1"/>
</dbReference>
<proteinExistence type="predicted"/>
<accession>A0A9K3CN81</accession>
<organism evidence="2 3">
    <name type="scientific">Kipferlia bialata</name>
    <dbReference type="NCBI Taxonomy" id="797122"/>
    <lineage>
        <taxon>Eukaryota</taxon>
        <taxon>Metamonada</taxon>
        <taxon>Carpediemonas-like organisms</taxon>
        <taxon>Kipferlia</taxon>
    </lineage>
</organism>
<keyword evidence="3" id="KW-1185">Reference proteome</keyword>